<dbReference type="PANTHER" id="PTHR43790">
    <property type="entry name" value="CARBOHYDRATE TRANSPORT ATP-BINDING PROTEIN MG119-RELATED"/>
    <property type="match status" value="1"/>
</dbReference>
<keyword evidence="1" id="KW-0547">Nucleotide-binding</keyword>
<dbReference type="EC" id="3.6.3.17" evidence="4"/>
<organism evidence="4 5">
    <name type="scientific">Anaerococcus lactolyticus ATCC 51172</name>
    <dbReference type="NCBI Taxonomy" id="525254"/>
    <lineage>
        <taxon>Bacteria</taxon>
        <taxon>Bacillati</taxon>
        <taxon>Bacillota</taxon>
        <taxon>Tissierellia</taxon>
        <taxon>Tissierellales</taxon>
        <taxon>Peptoniphilaceae</taxon>
        <taxon>Anaerococcus</taxon>
    </lineage>
</organism>
<name>C2BFW0_9FIRM</name>
<evidence type="ECO:0000313" key="5">
    <source>
        <dbReference type="Proteomes" id="UP000005984"/>
    </source>
</evidence>
<dbReference type="EMBL" id="ABYO01000211">
    <property type="protein sequence ID" value="EEI86220.1"/>
    <property type="molecule type" value="Genomic_DNA"/>
</dbReference>
<proteinExistence type="predicted"/>
<gene>
    <name evidence="4" type="primary">rbsA1</name>
    <name evidence="4" type="ORF">HMPREF0072_1230</name>
</gene>
<dbReference type="GO" id="GO:0016887">
    <property type="term" value="F:ATP hydrolysis activity"/>
    <property type="evidence" value="ECO:0007669"/>
    <property type="project" value="InterPro"/>
</dbReference>
<dbReference type="InterPro" id="IPR027417">
    <property type="entry name" value="P-loop_NTPase"/>
</dbReference>
<feature type="domain" description="ABC transporter" evidence="3">
    <location>
        <begin position="259"/>
        <end position="502"/>
    </location>
</feature>
<dbReference type="eggNOG" id="COG3845">
    <property type="taxonomic scope" value="Bacteria"/>
</dbReference>
<protein>
    <submittedName>
        <fullName evidence="4">ABC transporter, ATP-binding protein</fullName>
        <ecNumber evidence="4">3.6.3.17</ecNumber>
    </submittedName>
</protein>
<dbReference type="SUPFAM" id="SSF52540">
    <property type="entry name" value="P-loop containing nucleoside triphosphate hydrolases"/>
    <property type="match status" value="2"/>
</dbReference>
<dbReference type="AlphaFoldDB" id="C2BFW0"/>
<evidence type="ECO:0000256" key="1">
    <source>
        <dbReference type="ARBA" id="ARBA00022741"/>
    </source>
</evidence>
<dbReference type="InterPro" id="IPR003593">
    <property type="entry name" value="AAA+_ATPase"/>
</dbReference>
<feature type="domain" description="ABC transporter" evidence="3">
    <location>
        <begin position="6"/>
        <end position="242"/>
    </location>
</feature>
<dbReference type="HOGENOM" id="CLU_000604_92_0_9"/>
<dbReference type="CDD" id="cd03216">
    <property type="entry name" value="ABC_Carb_Monos_I"/>
    <property type="match status" value="1"/>
</dbReference>
<dbReference type="STRING" id="525254.HMPREF0072_1230"/>
<evidence type="ECO:0000256" key="2">
    <source>
        <dbReference type="ARBA" id="ARBA00022840"/>
    </source>
</evidence>
<accession>C2BFW0</accession>
<dbReference type="Proteomes" id="UP000005984">
    <property type="component" value="Unassembled WGS sequence"/>
</dbReference>
<dbReference type="InterPro" id="IPR050107">
    <property type="entry name" value="ABC_carbohydrate_import_ATPase"/>
</dbReference>
<sequence length="506" mass="56609">MEKEILKLSNISKIYENGIIANKDINLSVNKGEIHALVGENGAGKSTLMKIIFGMEKPTGGEFLLKNEPVNFSNVEEAIQKGIGMVHQHFMLINSLDIIDNVMLGVEKTKGLFLDKHACTKIVKEIADKYNFRLDYNKKVSDISIGMKQKVEIIKALVRGAEIIILDEPTAVLTPQETEELFIQIKTLAKSGHTIIFISHKLNEVKEISDKITIIRKGESKGTYLTKDIDVSQIADLMVGKKLNNEMPVRNESSENKIVEVNKVNLSHENKKSLNNINFSINAREILGVIGVEGNGQAELVNLLTLKDRSYSGDIKVLGKDLKSYVYDNYRKDALAYIPEDRMNVGISESLSVADNLLSTRYREKIYSNRFFLKKDAINSYSKEIIDDYEIIVNGPDQVVGYLSGGNIQKVVVGRECYEKPKFLLCEQPTRGVDLGAAKIIHNKLIELRNQGTAILLVSADINEVLKISDRALVMYNGEIVARIDDMENIDISEIGEYMLGLKVQA</sequence>
<evidence type="ECO:0000313" key="4">
    <source>
        <dbReference type="EMBL" id="EEI86220.1"/>
    </source>
</evidence>
<evidence type="ECO:0000259" key="3">
    <source>
        <dbReference type="PROSITE" id="PS50893"/>
    </source>
</evidence>
<reference evidence="4 5" key="1">
    <citation type="submission" date="2008-10" db="EMBL/GenBank/DDBJ databases">
        <authorList>
            <person name="Qin X."/>
            <person name="Bachman B."/>
            <person name="Battles P."/>
            <person name="Bell A."/>
            <person name="Bess C."/>
            <person name="Bickham C."/>
            <person name="Chaboub L."/>
            <person name="Chen D."/>
            <person name="Coyle M."/>
            <person name="Deiros D.R."/>
            <person name="Dinh H."/>
            <person name="Forbes L."/>
            <person name="Fowler G."/>
            <person name="Francisco L."/>
            <person name="Fu Q."/>
            <person name="Gubbala S."/>
            <person name="Hale W."/>
            <person name="Han Y."/>
            <person name="Hemphill L."/>
            <person name="Highlander S.K."/>
            <person name="Hirani K."/>
            <person name="Hogues M."/>
            <person name="Jackson L."/>
            <person name="Jakkamsetti A."/>
            <person name="Javaid M."/>
            <person name="Jiang H."/>
            <person name="Korchina V."/>
            <person name="Kovar C."/>
            <person name="Lara F."/>
            <person name="Lee S."/>
            <person name="Mata R."/>
            <person name="Mathew T."/>
            <person name="Moen C."/>
            <person name="Morales K."/>
            <person name="Munidasa M."/>
            <person name="Nazareth L."/>
            <person name="Ngo R."/>
            <person name="Nguyen L."/>
            <person name="Okwuonu G."/>
            <person name="Ongeri F."/>
            <person name="Patil S."/>
            <person name="Petrosino J."/>
            <person name="Pham C."/>
            <person name="Pham P."/>
            <person name="Pu L.-L."/>
            <person name="Puazo M."/>
            <person name="Raj R."/>
            <person name="Reid J."/>
            <person name="Rouhana J."/>
            <person name="Saada N."/>
            <person name="Shang Y."/>
            <person name="Simmons D."/>
            <person name="Thornton R."/>
            <person name="Warren J."/>
            <person name="Weissenberger G."/>
            <person name="Zhang J."/>
            <person name="Zhang L."/>
            <person name="Zhou C."/>
            <person name="Zhu D."/>
            <person name="Muzny D."/>
            <person name="Worley K."/>
            <person name="Gibbs R."/>
        </authorList>
    </citation>
    <scope>NUCLEOTIDE SEQUENCE [LARGE SCALE GENOMIC DNA]</scope>
    <source>
        <strain evidence="4 5">ATCC 51172</strain>
    </source>
</reference>
<dbReference type="GO" id="GO:0005524">
    <property type="term" value="F:ATP binding"/>
    <property type="evidence" value="ECO:0007669"/>
    <property type="project" value="UniProtKB-KW"/>
</dbReference>
<dbReference type="RefSeq" id="WP_004829844.1">
    <property type="nucleotide sequence ID" value="NZ_GG666055.1"/>
</dbReference>
<dbReference type="CDD" id="cd03215">
    <property type="entry name" value="ABC_Carb_Monos_II"/>
    <property type="match status" value="1"/>
</dbReference>
<keyword evidence="5" id="KW-1185">Reference proteome</keyword>
<dbReference type="Gene3D" id="3.40.50.300">
    <property type="entry name" value="P-loop containing nucleotide triphosphate hydrolases"/>
    <property type="match status" value="2"/>
</dbReference>
<dbReference type="InterPro" id="IPR003439">
    <property type="entry name" value="ABC_transporter-like_ATP-bd"/>
</dbReference>
<keyword evidence="4" id="KW-0378">Hydrolase</keyword>
<keyword evidence="2 4" id="KW-0067">ATP-binding</keyword>
<comment type="caution">
    <text evidence="4">The sequence shown here is derived from an EMBL/GenBank/DDBJ whole genome shotgun (WGS) entry which is preliminary data.</text>
</comment>
<dbReference type="Pfam" id="PF00005">
    <property type="entry name" value="ABC_tran"/>
    <property type="match status" value="2"/>
</dbReference>
<dbReference type="PROSITE" id="PS50893">
    <property type="entry name" value="ABC_TRANSPORTER_2"/>
    <property type="match status" value="2"/>
</dbReference>
<dbReference type="SMART" id="SM00382">
    <property type="entry name" value="AAA"/>
    <property type="match status" value="1"/>
</dbReference>
<dbReference type="PANTHER" id="PTHR43790:SF4">
    <property type="entry name" value="GUANOSINE IMPORT ATP-BINDING PROTEIN NUPO"/>
    <property type="match status" value="1"/>
</dbReference>